<gene>
    <name evidence="3" type="ORF">GUITHDRAFT_148592</name>
</gene>
<keyword evidence="1" id="KW-0238">DNA-binding</keyword>
<dbReference type="STRING" id="905079.L1I8S1"/>
<organism evidence="3">
    <name type="scientific">Guillardia theta (strain CCMP2712)</name>
    <name type="common">Cryptophyte</name>
    <dbReference type="NCBI Taxonomy" id="905079"/>
    <lineage>
        <taxon>Eukaryota</taxon>
        <taxon>Cryptophyceae</taxon>
        <taxon>Pyrenomonadales</taxon>
        <taxon>Geminigeraceae</taxon>
        <taxon>Guillardia</taxon>
    </lineage>
</organism>
<name>L1I8S1_GUITC</name>
<feature type="domain" description="HTH CENPB-type" evidence="2">
    <location>
        <begin position="189"/>
        <end position="219"/>
    </location>
</feature>
<dbReference type="AlphaFoldDB" id="L1I8S1"/>
<dbReference type="EnsemblProtists" id="EKX32492">
    <property type="protein sequence ID" value="EKX32492"/>
    <property type="gene ID" value="GUITHDRAFT_148592"/>
</dbReference>
<proteinExistence type="predicted"/>
<reference evidence="5" key="2">
    <citation type="submission" date="2012-11" db="EMBL/GenBank/DDBJ databases">
        <authorList>
            <person name="Kuo A."/>
            <person name="Curtis B.A."/>
            <person name="Tanifuji G."/>
            <person name="Burki F."/>
            <person name="Gruber A."/>
            <person name="Irimia M."/>
            <person name="Maruyama S."/>
            <person name="Arias M.C."/>
            <person name="Ball S.G."/>
            <person name="Gile G.H."/>
            <person name="Hirakawa Y."/>
            <person name="Hopkins J.F."/>
            <person name="Rensing S.A."/>
            <person name="Schmutz J."/>
            <person name="Symeonidi A."/>
            <person name="Elias M."/>
            <person name="Eveleigh R.J."/>
            <person name="Herman E.K."/>
            <person name="Klute M.J."/>
            <person name="Nakayama T."/>
            <person name="Obornik M."/>
            <person name="Reyes-Prieto A."/>
            <person name="Armbrust E.V."/>
            <person name="Aves S.J."/>
            <person name="Beiko R.G."/>
            <person name="Coutinho P."/>
            <person name="Dacks J.B."/>
            <person name="Durnford D.G."/>
            <person name="Fast N.M."/>
            <person name="Green B.R."/>
            <person name="Grisdale C."/>
            <person name="Hempe F."/>
            <person name="Henrissat B."/>
            <person name="Hoppner M.P."/>
            <person name="Ishida K.-I."/>
            <person name="Kim E."/>
            <person name="Koreny L."/>
            <person name="Kroth P.G."/>
            <person name="Liu Y."/>
            <person name="Malik S.-B."/>
            <person name="Maier U.G."/>
            <person name="McRose D."/>
            <person name="Mock T."/>
            <person name="Neilson J.A."/>
            <person name="Onodera N.T."/>
            <person name="Poole A.M."/>
            <person name="Pritham E.J."/>
            <person name="Richards T.A."/>
            <person name="Rocap G."/>
            <person name="Roy S.W."/>
            <person name="Sarai C."/>
            <person name="Schaack S."/>
            <person name="Shirato S."/>
            <person name="Slamovits C.H."/>
            <person name="Spencer D.F."/>
            <person name="Suzuki S."/>
            <person name="Worden A.Z."/>
            <person name="Zauner S."/>
            <person name="Barry K."/>
            <person name="Bell C."/>
            <person name="Bharti A.K."/>
            <person name="Crow J.A."/>
            <person name="Grimwood J."/>
            <person name="Kramer R."/>
            <person name="Lindquist E."/>
            <person name="Lucas S."/>
            <person name="Salamov A."/>
            <person name="McFadden G.I."/>
            <person name="Lane C.E."/>
            <person name="Keeling P.J."/>
            <person name="Gray M.W."/>
            <person name="Grigoriev I.V."/>
            <person name="Archibald J.M."/>
        </authorList>
    </citation>
    <scope>NUCLEOTIDE SEQUENCE</scope>
    <source>
        <strain evidence="5">CCMP2712</strain>
    </source>
</reference>
<reference evidence="4" key="3">
    <citation type="submission" date="2016-03" db="UniProtKB">
        <authorList>
            <consortium name="EnsemblProtists"/>
        </authorList>
    </citation>
    <scope>IDENTIFICATION</scope>
</reference>
<dbReference type="KEGG" id="gtt:GUITHDRAFT_148592"/>
<evidence type="ECO:0000313" key="4">
    <source>
        <dbReference type="EnsemblProtists" id="EKX32492"/>
    </source>
</evidence>
<dbReference type="SUPFAM" id="SSF46689">
    <property type="entry name" value="Homeodomain-like"/>
    <property type="match status" value="1"/>
</dbReference>
<keyword evidence="5" id="KW-1185">Reference proteome</keyword>
<dbReference type="InterPro" id="IPR006600">
    <property type="entry name" value="HTH_CenpB_DNA-bd_dom"/>
</dbReference>
<dbReference type="Proteomes" id="UP000011087">
    <property type="component" value="Unassembled WGS sequence"/>
</dbReference>
<dbReference type="EMBL" id="JH993187">
    <property type="protein sequence ID" value="EKX32492.1"/>
    <property type="molecule type" value="Genomic_DNA"/>
</dbReference>
<dbReference type="GeneID" id="17289222"/>
<dbReference type="RefSeq" id="XP_005819472.1">
    <property type="nucleotide sequence ID" value="XM_005819415.1"/>
</dbReference>
<reference evidence="3 5" key="1">
    <citation type="journal article" date="2012" name="Nature">
        <title>Algal genomes reveal evolutionary mosaicism and the fate of nucleomorphs.</title>
        <authorList>
            <consortium name="DOE Joint Genome Institute"/>
            <person name="Curtis B.A."/>
            <person name="Tanifuji G."/>
            <person name="Burki F."/>
            <person name="Gruber A."/>
            <person name="Irimia M."/>
            <person name="Maruyama S."/>
            <person name="Arias M.C."/>
            <person name="Ball S.G."/>
            <person name="Gile G.H."/>
            <person name="Hirakawa Y."/>
            <person name="Hopkins J.F."/>
            <person name="Kuo A."/>
            <person name="Rensing S.A."/>
            <person name="Schmutz J."/>
            <person name="Symeonidi A."/>
            <person name="Elias M."/>
            <person name="Eveleigh R.J."/>
            <person name="Herman E.K."/>
            <person name="Klute M.J."/>
            <person name="Nakayama T."/>
            <person name="Obornik M."/>
            <person name="Reyes-Prieto A."/>
            <person name="Armbrust E.V."/>
            <person name="Aves S.J."/>
            <person name="Beiko R.G."/>
            <person name="Coutinho P."/>
            <person name="Dacks J.B."/>
            <person name="Durnford D.G."/>
            <person name="Fast N.M."/>
            <person name="Green B.R."/>
            <person name="Grisdale C.J."/>
            <person name="Hempel F."/>
            <person name="Henrissat B."/>
            <person name="Hoppner M.P."/>
            <person name="Ishida K."/>
            <person name="Kim E."/>
            <person name="Koreny L."/>
            <person name="Kroth P.G."/>
            <person name="Liu Y."/>
            <person name="Malik S.B."/>
            <person name="Maier U.G."/>
            <person name="McRose D."/>
            <person name="Mock T."/>
            <person name="Neilson J.A."/>
            <person name="Onodera N.T."/>
            <person name="Poole A.M."/>
            <person name="Pritham E.J."/>
            <person name="Richards T.A."/>
            <person name="Rocap G."/>
            <person name="Roy S.W."/>
            <person name="Sarai C."/>
            <person name="Schaack S."/>
            <person name="Shirato S."/>
            <person name="Slamovits C.H."/>
            <person name="Spencer D.F."/>
            <person name="Suzuki S."/>
            <person name="Worden A.Z."/>
            <person name="Zauner S."/>
            <person name="Barry K."/>
            <person name="Bell C."/>
            <person name="Bharti A.K."/>
            <person name="Crow J.A."/>
            <person name="Grimwood J."/>
            <person name="Kramer R."/>
            <person name="Lindquist E."/>
            <person name="Lucas S."/>
            <person name="Salamov A."/>
            <person name="McFadden G.I."/>
            <person name="Lane C.E."/>
            <person name="Keeling P.J."/>
            <person name="Gray M.W."/>
            <person name="Grigoriev I.V."/>
            <person name="Archibald J.M."/>
        </authorList>
    </citation>
    <scope>NUCLEOTIDE SEQUENCE</scope>
    <source>
        <strain evidence="3 5">CCMP2712</strain>
    </source>
</reference>
<dbReference type="Gene3D" id="1.10.10.60">
    <property type="entry name" value="Homeodomain-like"/>
    <property type="match status" value="2"/>
</dbReference>
<accession>L1I8S1</accession>
<sequence length="295" mass="32855">MQVCSLPLLPSLLPLAAELKPMSIADQQLSAIQNQISQLQAQSSVQFLQSQLLQQEKCSPSPCSSVQEENSDPIAEAIKTLNSRPNRSSREHKKLTLAEKLEIIRCHETKIFSQTRLAERYGKSRSAISKLLQPDNVRKLKELAGAGVTTKMKRCSSAHHPELERKVHEFFKTVGRNDPAWRFKLCMFAEKTAINLGISGFKANPGWCFRFLQRHGFVSSTETPEDCMTESLVKQEVESQTSTPDMGGEFSAFQTVRSIAPPNLINLNAGNAELPLLPSLSAILPLVLNMQRRIS</sequence>
<dbReference type="HOGENOM" id="CLU_944753_0_0_1"/>
<evidence type="ECO:0000313" key="5">
    <source>
        <dbReference type="Proteomes" id="UP000011087"/>
    </source>
</evidence>
<dbReference type="InterPro" id="IPR009057">
    <property type="entry name" value="Homeodomain-like_sf"/>
</dbReference>
<evidence type="ECO:0000313" key="3">
    <source>
        <dbReference type="EMBL" id="EKX32492.1"/>
    </source>
</evidence>
<evidence type="ECO:0000259" key="2">
    <source>
        <dbReference type="Pfam" id="PF03221"/>
    </source>
</evidence>
<protein>
    <recommendedName>
        <fullName evidence="2">HTH CENPB-type domain-containing protein</fullName>
    </recommendedName>
</protein>
<dbReference type="GO" id="GO:0003677">
    <property type="term" value="F:DNA binding"/>
    <property type="evidence" value="ECO:0007669"/>
    <property type="project" value="UniProtKB-KW"/>
</dbReference>
<dbReference type="Pfam" id="PF03221">
    <property type="entry name" value="HTH_Tnp_Tc5"/>
    <property type="match status" value="1"/>
</dbReference>
<dbReference type="PaxDb" id="55529-EKX32492"/>
<evidence type="ECO:0000256" key="1">
    <source>
        <dbReference type="ARBA" id="ARBA00023125"/>
    </source>
</evidence>